<dbReference type="PANTHER" id="PTHR46680">
    <property type="entry name" value="NF-KAPPA-B INHIBITOR ALPHA"/>
    <property type="match status" value="1"/>
</dbReference>
<dbReference type="CDD" id="cd00180">
    <property type="entry name" value="PKc"/>
    <property type="match status" value="1"/>
</dbReference>
<dbReference type="InterPro" id="IPR008271">
    <property type="entry name" value="Ser/Thr_kinase_AS"/>
</dbReference>
<comment type="function">
    <text evidence="6">Inhibits the activity of dimeric NF-kappa-B/REL complexes by trapping REL (RELA/p65 and NFKB1/p50) dimers in the cytoplasm by masking their nuclear localization signals. On cellular stimulation by immune and pro-inflammatory responses, becomes phosphorylated promoting ubiquitination and degradation, enabling the dimeric RELA to translocate to the nucleus and activate transcription.</text>
</comment>
<dbReference type="Proteomes" id="UP000287972">
    <property type="component" value="Unassembled WGS sequence"/>
</dbReference>
<evidence type="ECO:0000256" key="2">
    <source>
        <dbReference type="ARBA" id="ARBA00023043"/>
    </source>
</evidence>
<dbReference type="InterPro" id="IPR011009">
    <property type="entry name" value="Kinase-like_dom_sf"/>
</dbReference>
<keyword evidence="10" id="KW-1185">Reference proteome</keyword>
<dbReference type="Pfam" id="PF12796">
    <property type="entry name" value="Ank_2"/>
    <property type="match status" value="3"/>
</dbReference>
<evidence type="ECO:0000256" key="4">
    <source>
        <dbReference type="ARBA" id="ARBA00041123"/>
    </source>
</evidence>
<dbReference type="GO" id="GO:0051059">
    <property type="term" value="F:NF-kappaB binding"/>
    <property type="evidence" value="ECO:0007669"/>
    <property type="project" value="TreeGrafter"/>
</dbReference>
<dbReference type="SMART" id="SM00248">
    <property type="entry name" value="ANK"/>
    <property type="match status" value="8"/>
</dbReference>
<accession>A0A428RC93</accession>
<dbReference type="SMART" id="SM00220">
    <property type="entry name" value="S_TKc"/>
    <property type="match status" value="1"/>
</dbReference>
<protein>
    <recommendedName>
        <fullName evidence="4">NF-kappa-B inhibitor alpha</fullName>
    </recommendedName>
    <alternativeName>
        <fullName evidence="5">I-kappa-B-alpha</fullName>
    </alternativeName>
</protein>
<dbReference type="Gene3D" id="1.25.40.20">
    <property type="entry name" value="Ankyrin repeat-containing domain"/>
    <property type="match status" value="3"/>
</dbReference>
<evidence type="ECO:0000256" key="7">
    <source>
        <dbReference type="PROSITE-ProRule" id="PRU00023"/>
    </source>
</evidence>
<evidence type="ECO:0000313" key="10">
    <source>
        <dbReference type="Proteomes" id="UP000287972"/>
    </source>
</evidence>
<evidence type="ECO:0000259" key="8">
    <source>
        <dbReference type="PROSITE" id="PS50011"/>
    </source>
</evidence>
<sequence length="1312" mass="146862">MDSFPSAVSAFLSFAFTQAGTLLFQLDPDTDKALFSNPDLIPELRNLRLAHSLIREALENSPDEETLHFPDLLEDLALYTNAVRKCAATAQHLRLQDNAMFLKDTRVISRQHEFLRQVRRARECSEQLQYRLDKHGSLARKLSVESEDVQKWLDVRLFPNNLNTRSLPVSGFFGTPVIFRKWLFQNQKLIWCTSASNGGYKGLGLAVARYLVKKTHGDFLGYTLFTYSSGKPELVESLCCLIRQLMASPKFHPSVVLNGWFLSHGETLPSREDAQRILLNELRRRRRPYVVIACPNARKCDLAVFLPIIEDILRTGCRLLVICEFPLPAQLSTDDAAEVAGATIEESIDFSHADVQIKELPRLVLGVLQRCKGPIRDSAAFYDSMSYASEYSSGSYFISLQLLNLTNDSTPAAKIAVKMLVWLVFSLDRLTVGEVGVAIGDDPHFTSCIDPLNRLEWIITPDRPFGENEAVELEESAANPHFRQSLRNVEGIHADGPHAQIAERCLSYINSICNFRKLPEDNEELEEWISQHPLLRYAGTFWGQHARKVTSASDQHVNLLVALLESRHTEELCVLMFSRSEQAAKRHRGAYGRMTGLHLAAAFGLVSLVSRMIGSGKFSPCLRTDDGWTALHWAIECSKQDVVAFLLTLPDTESLLACKTVSGGCTPLHFAAKHGRSSMVDAMLKAKVSVNAQDVCGRTALYLAVWSGQVDVVGQLLSGGADPNIPSIYGTTLHCAVKRGTPGLVKTLIWASGPRINLNIKDILPLTALEEAQTRGRDDVAAILLEAGAEPSRDLIVTQGYSLGSHPGLSSMEGWQAYEVDLELSTRVKVGNQCACHVLKTRKKEPTHDRDQKTLELRSQQGLTALTRVFRKTFDLAGDAQGKVQKYLLSEWQLLFKLRHPHIVRYIDSDENPHHNEFLLYMEYCDKGDLETFHGIQLKNLIAKENKRYGFVEDETASKTRPLTGVEVWAMIWQMASALAYLHYGLAIRDKNGRYDASLEGPWAYIIHRDVKPANIVMHSAEKDKLLFKLCDLGIASQAGLGPEQNQTQLIGSTGLQPPEVRQETIRLTAKLKDELLDCQTFKTFLDEARGIDQDSRPTSLRAMEIAYRNLQRASKSFPSLPRAVLEEMRAVHRMLGGSLGGSYLFQSFLLTAELLDTSQPFGTGPFMEGRKNLVKRLWLLLDDGAAETFIGNYELPGHLLILLEGRSAEEKLSREEALENFLRNPANVNRQWPKSGWSALHIAAQEGRLSAVKTLLQYGATAGLKDSHGMTAKHYAEENGFTEVVALLQDQVKEEIVERREETHENKRTVL</sequence>
<dbReference type="SUPFAM" id="SSF56112">
    <property type="entry name" value="Protein kinase-like (PK-like)"/>
    <property type="match status" value="1"/>
</dbReference>
<dbReference type="PROSITE" id="PS00108">
    <property type="entry name" value="PROTEIN_KINASE_ST"/>
    <property type="match status" value="1"/>
</dbReference>
<dbReference type="GO" id="GO:0005829">
    <property type="term" value="C:cytosol"/>
    <property type="evidence" value="ECO:0007669"/>
    <property type="project" value="TreeGrafter"/>
</dbReference>
<gene>
    <name evidence="9" type="ORF">CEP51_011146</name>
</gene>
<keyword evidence="1" id="KW-0677">Repeat</keyword>
<comment type="similarity">
    <text evidence="3">Belongs to the NF-kappa-B inhibitor family.</text>
</comment>
<feature type="repeat" description="ANK" evidence="7">
    <location>
        <begin position="696"/>
        <end position="728"/>
    </location>
</feature>
<dbReference type="GO" id="GO:0005524">
    <property type="term" value="F:ATP binding"/>
    <property type="evidence" value="ECO:0007669"/>
    <property type="project" value="InterPro"/>
</dbReference>
<dbReference type="GO" id="GO:0004672">
    <property type="term" value="F:protein kinase activity"/>
    <property type="evidence" value="ECO:0007669"/>
    <property type="project" value="InterPro"/>
</dbReference>
<evidence type="ECO:0000256" key="5">
    <source>
        <dbReference type="ARBA" id="ARBA00041987"/>
    </source>
</evidence>
<dbReference type="Pfam" id="PF00069">
    <property type="entry name" value="Pkinase"/>
    <property type="match status" value="1"/>
</dbReference>
<dbReference type="PRINTS" id="PR01415">
    <property type="entry name" value="ANKYRIN"/>
</dbReference>
<dbReference type="EMBL" id="NKCL01000368">
    <property type="protein sequence ID" value="RSL75138.1"/>
    <property type="molecule type" value="Genomic_DNA"/>
</dbReference>
<dbReference type="InterPro" id="IPR051070">
    <property type="entry name" value="NF-kappa-B_inhibitor"/>
</dbReference>
<dbReference type="PROSITE" id="PS50011">
    <property type="entry name" value="PROTEIN_KINASE_DOM"/>
    <property type="match status" value="1"/>
</dbReference>
<organism evidence="9 10">
    <name type="scientific">Fusarium floridanum</name>
    <dbReference type="NCBI Taxonomy" id="1325733"/>
    <lineage>
        <taxon>Eukaryota</taxon>
        <taxon>Fungi</taxon>
        <taxon>Dikarya</taxon>
        <taxon>Ascomycota</taxon>
        <taxon>Pezizomycotina</taxon>
        <taxon>Sordariomycetes</taxon>
        <taxon>Hypocreomycetidae</taxon>
        <taxon>Hypocreales</taxon>
        <taxon>Nectriaceae</taxon>
        <taxon>Fusarium</taxon>
        <taxon>Fusarium solani species complex</taxon>
    </lineage>
</organism>
<evidence type="ECO:0000313" key="9">
    <source>
        <dbReference type="EMBL" id="RSL75138.1"/>
    </source>
</evidence>
<dbReference type="SUPFAM" id="SSF48403">
    <property type="entry name" value="Ankyrin repeat"/>
    <property type="match status" value="2"/>
</dbReference>
<feature type="repeat" description="ANK" evidence="7">
    <location>
        <begin position="1236"/>
        <end position="1268"/>
    </location>
</feature>
<dbReference type="PROSITE" id="PS50088">
    <property type="entry name" value="ANK_REPEAT"/>
    <property type="match status" value="3"/>
</dbReference>
<dbReference type="Gene3D" id="1.10.510.10">
    <property type="entry name" value="Transferase(Phosphotransferase) domain 1"/>
    <property type="match status" value="1"/>
</dbReference>
<evidence type="ECO:0000256" key="1">
    <source>
        <dbReference type="ARBA" id="ARBA00022737"/>
    </source>
</evidence>
<feature type="domain" description="Protein kinase" evidence="8">
    <location>
        <begin position="824"/>
        <end position="1223"/>
    </location>
</feature>
<reference evidence="9 10" key="1">
    <citation type="submission" date="2017-06" db="EMBL/GenBank/DDBJ databases">
        <title>Comparative genomic analysis of Ambrosia Fusariam Clade fungi.</title>
        <authorList>
            <person name="Stajich J.E."/>
            <person name="Carrillo J."/>
            <person name="Kijimoto T."/>
            <person name="Eskalen A."/>
            <person name="O'Donnell K."/>
            <person name="Kasson M."/>
        </authorList>
    </citation>
    <scope>NUCLEOTIDE SEQUENCE [LARGE SCALE GENOMIC DNA]</scope>
    <source>
        <strain evidence="9 10">NRRL62606</strain>
    </source>
</reference>
<dbReference type="PROSITE" id="PS50297">
    <property type="entry name" value="ANK_REP_REGION"/>
    <property type="match status" value="3"/>
</dbReference>
<dbReference type="InterPro" id="IPR000719">
    <property type="entry name" value="Prot_kinase_dom"/>
</dbReference>
<dbReference type="GO" id="GO:0071356">
    <property type="term" value="P:cellular response to tumor necrosis factor"/>
    <property type="evidence" value="ECO:0007669"/>
    <property type="project" value="TreeGrafter"/>
</dbReference>
<dbReference type="PANTHER" id="PTHR46680:SF1">
    <property type="entry name" value="NF-KAPPA-B INHIBITOR ALPHA"/>
    <property type="match status" value="1"/>
</dbReference>
<dbReference type="InterPro" id="IPR036770">
    <property type="entry name" value="Ankyrin_rpt-contain_sf"/>
</dbReference>
<comment type="caution">
    <text evidence="9">The sequence shown here is derived from an EMBL/GenBank/DDBJ whole genome shotgun (WGS) entry which is preliminary data.</text>
</comment>
<evidence type="ECO:0000256" key="6">
    <source>
        <dbReference type="ARBA" id="ARBA00045368"/>
    </source>
</evidence>
<dbReference type="InterPro" id="IPR002110">
    <property type="entry name" value="Ankyrin_rpt"/>
</dbReference>
<evidence type="ECO:0000256" key="3">
    <source>
        <dbReference type="ARBA" id="ARBA00038439"/>
    </source>
</evidence>
<name>A0A428RC93_9HYPO</name>
<feature type="repeat" description="ANK" evidence="7">
    <location>
        <begin position="663"/>
        <end position="695"/>
    </location>
</feature>
<keyword evidence="2 7" id="KW-0040">ANK repeat</keyword>
<proteinExistence type="inferred from homology"/>